<evidence type="ECO:0000259" key="7">
    <source>
        <dbReference type="Pfam" id="PF02687"/>
    </source>
</evidence>
<keyword evidence="3 6" id="KW-0812">Transmembrane</keyword>
<feature type="transmembrane region" description="Helical" evidence="6">
    <location>
        <begin position="696"/>
        <end position="718"/>
    </location>
</feature>
<evidence type="ECO:0000256" key="3">
    <source>
        <dbReference type="ARBA" id="ARBA00022692"/>
    </source>
</evidence>
<evidence type="ECO:0000256" key="4">
    <source>
        <dbReference type="ARBA" id="ARBA00022989"/>
    </source>
</evidence>
<evidence type="ECO:0000313" key="10">
    <source>
        <dbReference type="Proteomes" id="UP000679725"/>
    </source>
</evidence>
<feature type="domain" description="MacB-like periplasmic core" evidence="8">
    <location>
        <begin position="448"/>
        <end position="639"/>
    </location>
</feature>
<feature type="transmembrane region" description="Helical" evidence="6">
    <location>
        <begin position="290"/>
        <end position="312"/>
    </location>
</feature>
<keyword evidence="4 6" id="KW-1133">Transmembrane helix</keyword>
<dbReference type="PROSITE" id="PS51257">
    <property type="entry name" value="PROKAR_LIPOPROTEIN"/>
    <property type="match status" value="1"/>
</dbReference>
<protein>
    <recommendedName>
        <fullName evidence="11">ABC transport system permease protein</fullName>
    </recommendedName>
</protein>
<comment type="caution">
    <text evidence="9">The sequence shown here is derived from an EMBL/GenBank/DDBJ whole genome shotgun (WGS) entry which is preliminary data.</text>
</comment>
<feature type="transmembrane region" description="Helical" evidence="6">
    <location>
        <begin position="745"/>
        <end position="764"/>
    </location>
</feature>
<evidence type="ECO:0000256" key="5">
    <source>
        <dbReference type="ARBA" id="ARBA00023136"/>
    </source>
</evidence>
<feature type="domain" description="ABC3 transporter permease C-terminal" evidence="7">
    <location>
        <begin position="296"/>
        <end position="413"/>
    </location>
</feature>
<dbReference type="RefSeq" id="WP_215232744.1">
    <property type="nucleotide sequence ID" value="NZ_CAJRAU010000002.1"/>
</dbReference>
<proteinExistence type="predicted"/>
<dbReference type="PANTHER" id="PTHR30572:SF18">
    <property type="entry name" value="ABC-TYPE MACROLIDE FAMILY EXPORT SYSTEM PERMEASE COMPONENT 2"/>
    <property type="match status" value="1"/>
</dbReference>
<dbReference type="EMBL" id="CAJRAU010000002">
    <property type="protein sequence ID" value="CAG5068607.1"/>
    <property type="molecule type" value="Genomic_DNA"/>
</dbReference>
<dbReference type="Pfam" id="PF12704">
    <property type="entry name" value="MacB_PCD"/>
    <property type="match status" value="2"/>
</dbReference>
<feature type="domain" description="MacB-like periplasmic core" evidence="8">
    <location>
        <begin position="20"/>
        <end position="244"/>
    </location>
</feature>
<comment type="subcellular location">
    <subcellularLocation>
        <location evidence="1">Cell membrane</location>
        <topology evidence="1">Multi-pass membrane protein</topology>
    </subcellularLocation>
</comment>
<feature type="transmembrane region" description="Helical" evidence="6">
    <location>
        <begin position="21"/>
        <end position="41"/>
    </location>
</feature>
<feature type="transmembrane region" description="Helical" evidence="6">
    <location>
        <begin position="434"/>
        <end position="458"/>
    </location>
</feature>
<evidence type="ECO:0000259" key="8">
    <source>
        <dbReference type="Pfam" id="PF12704"/>
    </source>
</evidence>
<dbReference type="InterPro" id="IPR025857">
    <property type="entry name" value="MacB_PCD"/>
</dbReference>
<feature type="transmembrane region" description="Helical" evidence="6">
    <location>
        <begin position="387"/>
        <end position="413"/>
    </location>
</feature>
<dbReference type="InterPro" id="IPR050250">
    <property type="entry name" value="Macrolide_Exporter_MacB"/>
</dbReference>
<evidence type="ECO:0000256" key="2">
    <source>
        <dbReference type="ARBA" id="ARBA00022475"/>
    </source>
</evidence>
<keyword evidence="2" id="KW-1003">Cell membrane</keyword>
<feature type="transmembrane region" description="Helical" evidence="6">
    <location>
        <begin position="779"/>
        <end position="797"/>
    </location>
</feature>
<evidence type="ECO:0008006" key="11">
    <source>
        <dbReference type="Google" id="ProtNLM"/>
    </source>
</evidence>
<name>A0ABN7R9W9_9BACT</name>
<evidence type="ECO:0000313" key="9">
    <source>
        <dbReference type="EMBL" id="CAG5068607.1"/>
    </source>
</evidence>
<organism evidence="9 10">
    <name type="scientific">Dyadobacter linearis</name>
    <dbReference type="NCBI Taxonomy" id="2823330"/>
    <lineage>
        <taxon>Bacteria</taxon>
        <taxon>Pseudomonadati</taxon>
        <taxon>Bacteroidota</taxon>
        <taxon>Cytophagia</taxon>
        <taxon>Cytophagales</taxon>
        <taxon>Spirosomataceae</taxon>
        <taxon>Dyadobacter</taxon>
    </lineage>
</organism>
<feature type="domain" description="ABC3 transporter permease C-terminal" evidence="7">
    <location>
        <begin position="696"/>
        <end position="809"/>
    </location>
</feature>
<keyword evidence="10" id="KW-1185">Reference proteome</keyword>
<keyword evidence="5 6" id="KW-0472">Membrane</keyword>
<evidence type="ECO:0000256" key="1">
    <source>
        <dbReference type="ARBA" id="ARBA00004651"/>
    </source>
</evidence>
<reference evidence="9 10" key="1">
    <citation type="submission" date="2021-04" db="EMBL/GenBank/DDBJ databases">
        <authorList>
            <person name="Rodrigo-Torres L."/>
            <person name="Arahal R. D."/>
            <person name="Lucena T."/>
        </authorList>
    </citation>
    <scope>NUCLEOTIDE SEQUENCE [LARGE SCALE GENOMIC DNA]</scope>
    <source>
        <strain evidence="9 10">CECT 9623</strain>
    </source>
</reference>
<gene>
    <name evidence="9" type="ORF">DYBT9623_01339</name>
</gene>
<dbReference type="InterPro" id="IPR003838">
    <property type="entry name" value="ABC3_permease_C"/>
</dbReference>
<dbReference type="Pfam" id="PF02687">
    <property type="entry name" value="FtsX"/>
    <property type="match status" value="2"/>
</dbReference>
<dbReference type="Proteomes" id="UP000679725">
    <property type="component" value="Unassembled WGS sequence"/>
</dbReference>
<accession>A0ABN7R9W9</accession>
<evidence type="ECO:0000256" key="6">
    <source>
        <dbReference type="SAM" id="Phobius"/>
    </source>
</evidence>
<sequence length="816" mass="91967">MIKNYFKIALRNLWKRKAYSFVNLTGLVTGITACLLILQYVSFELSFDRFHQNADRIYRVTNDRFQQGKLIQHGTITYPTIGPTMVKDFNEVEAFTTVSNPGTFKLQKDRKIYQEKGLYADENFLSLFTFPLVAGDLKSALKAPYSIILSETNAKRIFNAVPKDYPDLIGKTLVLDLDTEPYQITGIMKDLPAASHLQYGILMSYETLVRTWGPWVKTSWVGSDMWHYIQLKPGADAAALEKKFPAFSQRYFKGASVSGSIETFHLQPLTKAHLYSDYEYEIGKTNNGKAVWTMLIIAAFILIIAWINYINLSTARSLERAREVGVRKVAGATSRQLTWQFLSESILLNVAALALSIILAQLCQPVLNKLIDKPLSFSLLTGQGYGGWTMSIVLVVVFLLGIFLSGFYPAFTLSSFEAISVLKGSFKRSVKGIWVRQSLVVFQYTASVVLIVGTLIVFKQLRFMRTENLGFNMEQMLVLRGPELSRWDSTSIDRINSFKAELRRYPQVKAASSSGNLFGNRLSRSFNIKKVGSNDEKGVTFSRMPVDLDFFETYQIRMLAGRNFLPTDSNPDGRKVKNVILNLSAAQLLGFKDAEEAAGKKFLMQGKEWEIVGVVSDFHQQSLKHAIEPIFFAPFYTMGGFYSIKVAGPDMERTIQIVKNKYLSFFPGNDFEYFFMDEHFDEQYKDDKIFGQISSFFSLMAVAIATLGIFGLSSYTIAQRTKEIGVRKVLGATVAGIVQLLSKEFLKLVAIAILIGSPIAWFGVREWLNDFAYKVDIEWWMFVVSGLLALFIAFATVSSQAIKAALMNPAKSLKSE</sequence>
<feature type="transmembrane region" description="Helical" evidence="6">
    <location>
        <begin position="346"/>
        <end position="367"/>
    </location>
</feature>
<dbReference type="PANTHER" id="PTHR30572">
    <property type="entry name" value="MEMBRANE COMPONENT OF TRANSPORTER-RELATED"/>
    <property type="match status" value="1"/>
</dbReference>